<dbReference type="Proteomes" id="UP000012118">
    <property type="component" value="Unassembled WGS sequence"/>
</dbReference>
<proteinExistence type="predicted"/>
<organism evidence="1 2">
    <name type="scientific">Leptospira weilii str. UI 13098</name>
    <dbReference type="NCBI Taxonomy" id="1088542"/>
    <lineage>
        <taxon>Bacteria</taxon>
        <taxon>Pseudomonadati</taxon>
        <taxon>Spirochaetota</taxon>
        <taxon>Spirochaetia</taxon>
        <taxon>Leptospirales</taxon>
        <taxon>Leptospiraceae</taxon>
        <taxon>Leptospira</taxon>
    </lineage>
</organism>
<keyword evidence="2" id="KW-1185">Reference proteome</keyword>
<protein>
    <submittedName>
        <fullName evidence="1">Uncharacterized protein</fullName>
    </submittedName>
</protein>
<dbReference type="AlphaFoldDB" id="M6Q2E1"/>
<gene>
    <name evidence="1" type="ORF">LEP1GSC108_0409</name>
</gene>
<accession>M6Q2E1</accession>
<sequence>MVLKSIVTKREGDANGFGFEYSGVGFYPTKKRPVGYIV</sequence>
<evidence type="ECO:0000313" key="1">
    <source>
        <dbReference type="EMBL" id="EMN89454.1"/>
    </source>
</evidence>
<evidence type="ECO:0000313" key="2">
    <source>
        <dbReference type="Proteomes" id="UP000012118"/>
    </source>
</evidence>
<dbReference type="EMBL" id="AHNU02000057">
    <property type="protein sequence ID" value="EMN89454.1"/>
    <property type="molecule type" value="Genomic_DNA"/>
</dbReference>
<name>M6Q2E1_9LEPT</name>
<reference evidence="1 2" key="1">
    <citation type="submission" date="2013-01" db="EMBL/GenBank/DDBJ databases">
        <authorList>
            <person name="Harkins D.M."/>
            <person name="Durkin A.S."/>
            <person name="Brinkac L.M."/>
            <person name="Haft D.H."/>
            <person name="Selengut J.D."/>
            <person name="Sanka R."/>
            <person name="DePew J."/>
            <person name="Purushe J."/>
            <person name="Chanthongthip A."/>
            <person name="Lattana O."/>
            <person name="Phetsouvanh R."/>
            <person name="Newton P.N."/>
            <person name="Vinetz J.M."/>
            <person name="Sutton G.G."/>
            <person name="Nierman W.C."/>
            <person name="Fouts D.E."/>
        </authorList>
    </citation>
    <scope>NUCLEOTIDE SEQUENCE [LARGE SCALE GENOMIC DNA]</scope>
    <source>
        <strain evidence="1 2">UI 13098</strain>
    </source>
</reference>
<comment type="caution">
    <text evidence="1">The sequence shown here is derived from an EMBL/GenBank/DDBJ whole genome shotgun (WGS) entry which is preliminary data.</text>
</comment>